<evidence type="ECO:0000313" key="1">
    <source>
        <dbReference type="EMBL" id="SER61652.1"/>
    </source>
</evidence>
<dbReference type="EMBL" id="FOFD01000006">
    <property type="protein sequence ID" value="SER61652.1"/>
    <property type="molecule type" value="Genomic_DNA"/>
</dbReference>
<keyword evidence="1" id="KW-0378">Hydrolase</keyword>
<gene>
    <name evidence="1" type="ORF">SAMN04489841_4226</name>
</gene>
<organism evidence="1 2">
    <name type="scientific">Natrinema salaciae</name>
    <dbReference type="NCBI Taxonomy" id="1186196"/>
    <lineage>
        <taxon>Archaea</taxon>
        <taxon>Methanobacteriati</taxon>
        <taxon>Methanobacteriota</taxon>
        <taxon>Stenosarchaea group</taxon>
        <taxon>Halobacteria</taxon>
        <taxon>Halobacteriales</taxon>
        <taxon>Natrialbaceae</taxon>
        <taxon>Natrinema</taxon>
    </lineage>
</organism>
<reference evidence="2" key="1">
    <citation type="submission" date="2016-10" db="EMBL/GenBank/DDBJ databases">
        <authorList>
            <person name="Varghese N."/>
            <person name="Submissions S."/>
        </authorList>
    </citation>
    <scope>NUCLEOTIDE SEQUENCE [LARGE SCALE GENOMIC DNA]</scope>
    <source>
        <strain evidence="2">DSM 25055</strain>
    </source>
</reference>
<dbReference type="Proteomes" id="UP000199114">
    <property type="component" value="Unassembled WGS sequence"/>
</dbReference>
<sequence>MWPWGHFAVAYLLYTAVTHRRFGRPPRAVPAIALAIGSQTPDLIDKPLAWNVGLLPGGRTLTHTLFAAALVVPAVLLVADRLEARTVGVGFLVGYCSHLLADVPPTVLSGEFAGAAYLLWPVLEQPPEEPVAGILDAFLHYYTMGPYQWLQFGLFALAVLAWYRDGAPGPGLVYTTLERRLGALS</sequence>
<keyword evidence="2" id="KW-1185">Reference proteome</keyword>
<dbReference type="OrthoDB" id="200338at2157"/>
<name>A0A1H9QMF8_9EURY</name>
<dbReference type="AlphaFoldDB" id="A0A1H9QMF8"/>
<evidence type="ECO:0000313" key="2">
    <source>
        <dbReference type="Proteomes" id="UP000199114"/>
    </source>
</evidence>
<dbReference type="RefSeq" id="WP_090621382.1">
    <property type="nucleotide sequence ID" value="NZ_FOFD01000006.1"/>
</dbReference>
<dbReference type="STRING" id="1186196.SAMN04489841_4226"/>
<protein>
    <submittedName>
        <fullName evidence="1">LexA-binding, inner membrane-associated putative hydrolase</fullName>
    </submittedName>
</protein>
<dbReference type="Pfam" id="PF04307">
    <property type="entry name" value="YdjM"/>
    <property type="match status" value="1"/>
</dbReference>
<dbReference type="GO" id="GO:0016787">
    <property type="term" value="F:hydrolase activity"/>
    <property type="evidence" value="ECO:0007669"/>
    <property type="project" value="UniProtKB-KW"/>
</dbReference>
<accession>A0A1H9QMF8</accession>
<proteinExistence type="predicted"/>
<dbReference type="InterPro" id="IPR007404">
    <property type="entry name" value="YdjM-like"/>
</dbReference>